<evidence type="ECO:0000313" key="2">
    <source>
        <dbReference type="Proteomes" id="UP000032309"/>
    </source>
</evidence>
<dbReference type="EMBL" id="BAFN01000001">
    <property type="protein sequence ID" value="GAN33281.1"/>
    <property type="molecule type" value="Genomic_DNA"/>
</dbReference>
<accession>A0ABQ0JWZ9</accession>
<dbReference type="Proteomes" id="UP000032309">
    <property type="component" value="Unassembled WGS sequence"/>
</dbReference>
<protein>
    <submittedName>
        <fullName evidence="1">Uncharacterized protein</fullName>
    </submittedName>
</protein>
<comment type="caution">
    <text evidence="1">The sequence shown here is derived from an EMBL/GenBank/DDBJ whole genome shotgun (WGS) entry which is preliminary data.</text>
</comment>
<dbReference type="RefSeq" id="WP_052563345.1">
    <property type="nucleotide sequence ID" value="NZ_BAFN01000001.1"/>
</dbReference>
<organism evidence="1 2">
    <name type="scientific">Candidatus Brocadia sinica JPN1</name>
    <dbReference type="NCBI Taxonomy" id="1197129"/>
    <lineage>
        <taxon>Bacteria</taxon>
        <taxon>Pseudomonadati</taxon>
        <taxon>Planctomycetota</taxon>
        <taxon>Candidatus Brocadiia</taxon>
        <taxon>Candidatus Brocadiales</taxon>
        <taxon>Candidatus Brocadiaceae</taxon>
        <taxon>Candidatus Brocadia</taxon>
    </lineage>
</organism>
<reference evidence="2" key="1">
    <citation type="journal article" date="2015" name="Genome Announc.">
        <title>Draft Genome Sequence of an Anaerobic Ammonium-Oxidizing Bacterium, "Candidatus Brocadia sinica".</title>
        <authorList>
            <person name="Oshiki M."/>
            <person name="Shinyako-Hata K."/>
            <person name="Satoh H."/>
            <person name="Okabe S."/>
        </authorList>
    </citation>
    <scope>NUCLEOTIDE SEQUENCE [LARGE SCALE GENOMIC DNA]</scope>
    <source>
        <strain evidence="2">JPN1</strain>
    </source>
</reference>
<keyword evidence="2" id="KW-1185">Reference proteome</keyword>
<name>A0ABQ0JWZ9_9BACT</name>
<sequence>MFSKISRYRKQPDIVTIDNKDRVLASRDLRLLPEVSGTFFHTVEEVDRLDHLAYKYYKQPRKWWRICDANPEFMSPQVLLGKEPIVTDRFPLTFHGNGTQPPWADLLMNLSETLGVEDVKVVDDIRPVPEEQTINGQLVTVYAEHFERAVIVKYNRMNLSAENLASIITDTGFEVSQPENVGRIGKKIIIPPDVVA</sequence>
<gene>
    <name evidence="1" type="ORF">BROSI_A1798</name>
</gene>
<proteinExistence type="predicted"/>
<evidence type="ECO:0000313" key="1">
    <source>
        <dbReference type="EMBL" id="GAN33281.1"/>
    </source>
</evidence>